<sequence length="466" mass="48028">MPDSPASPASPGSAARRTPRGGAPHPGRVIAGGFAAAIAVGTLLLALPFAHTDGSVDAVVALFTATSAVSVTGLSIVDTGTAWTAYGHVVIMLLVQLGGLGITTAATLIALLLSRRLGLRARLVAQAESRSLSAGDIRTVIRSVFVFSLASEAVVAVLLFGKWALLDGDPLLRTAWRSVFYAVMSFNNAGFSLASDSLVQYADDPGTLLILCAATLLGGLGFPVVFELARGGFRRGGWRHPRSWSVLTRVTVTVTLTLLAVGTALMALFEVPNPRTLGALDPVDAVVGAFTLAVMAGSAGFNAIDIGAMTPEGMLVTDVLMFIGGGSASTAGGIKVTTFGLLAAVLWAELRGNEDVEIGRRRVPAATQRQALAVALLGIGIVIVGTLALHTTTEQPTDIVLFEAVSAFGTVGLSTGVTADLPTAAHVVIVVLMYIGRIGPLTLASALALRERAKLHQLPEERMIVG</sequence>
<accession>A0A315ZPX4</accession>
<keyword evidence="2" id="KW-0813">Transport</keyword>
<comment type="subcellular location">
    <subcellularLocation>
        <location evidence="1">Cell membrane</location>
        <topology evidence="1">Multi-pass membrane protein</topology>
    </subcellularLocation>
</comment>
<dbReference type="GO" id="GO:0008324">
    <property type="term" value="F:monoatomic cation transmembrane transporter activity"/>
    <property type="evidence" value="ECO:0007669"/>
    <property type="project" value="InterPro"/>
</dbReference>
<feature type="region of interest" description="Disordered" evidence="8">
    <location>
        <begin position="1"/>
        <end position="22"/>
    </location>
</feature>
<dbReference type="Pfam" id="PF02386">
    <property type="entry name" value="TrkH"/>
    <property type="match status" value="1"/>
</dbReference>
<feature type="transmembrane region" description="Helical" evidence="9">
    <location>
        <begin position="368"/>
        <end position="388"/>
    </location>
</feature>
<dbReference type="EMBL" id="QGDQ01000042">
    <property type="protein sequence ID" value="PWJ47050.1"/>
    <property type="molecule type" value="Genomic_DNA"/>
</dbReference>
<feature type="compositionally biased region" description="Low complexity" evidence="8">
    <location>
        <begin position="1"/>
        <end position="15"/>
    </location>
</feature>
<evidence type="ECO:0000256" key="2">
    <source>
        <dbReference type="ARBA" id="ARBA00022448"/>
    </source>
</evidence>
<evidence type="ECO:0000313" key="11">
    <source>
        <dbReference type="Proteomes" id="UP000245469"/>
    </source>
</evidence>
<feature type="transmembrane region" description="Helical" evidence="9">
    <location>
        <begin position="206"/>
        <end position="226"/>
    </location>
</feature>
<keyword evidence="5 9" id="KW-1133">Transmembrane helix</keyword>
<evidence type="ECO:0000313" key="10">
    <source>
        <dbReference type="EMBL" id="PWJ47050.1"/>
    </source>
</evidence>
<evidence type="ECO:0000256" key="5">
    <source>
        <dbReference type="ARBA" id="ARBA00022989"/>
    </source>
</evidence>
<evidence type="ECO:0000256" key="4">
    <source>
        <dbReference type="ARBA" id="ARBA00022692"/>
    </source>
</evidence>
<evidence type="ECO:0000256" key="3">
    <source>
        <dbReference type="ARBA" id="ARBA00022475"/>
    </source>
</evidence>
<keyword evidence="3" id="KW-1003">Cell membrane</keyword>
<dbReference type="InterPro" id="IPR003445">
    <property type="entry name" value="Cat_transpt"/>
</dbReference>
<keyword evidence="4 9" id="KW-0812">Transmembrane</keyword>
<dbReference type="AlphaFoldDB" id="A0A315ZPX4"/>
<proteinExistence type="predicted"/>
<reference evidence="10 11" key="1">
    <citation type="submission" date="2018-03" db="EMBL/GenBank/DDBJ databases">
        <title>Genomic Encyclopedia of Archaeal and Bacterial Type Strains, Phase II (KMG-II): from individual species to whole genera.</title>
        <authorList>
            <person name="Goeker M."/>
        </authorList>
    </citation>
    <scope>NUCLEOTIDE SEQUENCE [LARGE SCALE GENOMIC DNA]</scope>
    <source>
        <strain evidence="10 11">DSM 44889</strain>
    </source>
</reference>
<keyword evidence="11" id="KW-1185">Reference proteome</keyword>
<dbReference type="RefSeq" id="WP_211319821.1">
    <property type="nucleotide sequence ID" value="NZ_QGDQ01000042.1"/>
</dbReference>
<feature type="transmembrane region" description="Helical" evidence="9">
    <location>
        <begin position="89"/>
        <end position="113"/>
    </location>
</feature>
<dbReference type="PANTHER" id="PTHR32024">
    <property type="entry name" value="TRK SYSTEM POTASSIUM UPTAKE PROTEIN TRKG-RELATED"/>
    <property type="match status" value="1"/>
</dbReference>
<dbReference type="PANTHER" id="PTHR32024:SF1">
    <property type="entry name" value="KTR SYSTEM POTASSIUM UPTAKE PROTEIN B"/>
    <property type="match status" value="1"/>
</dbReference>
<comment type="caution">
    <text evidence="10">The sequence shown here is derived from an EMBL/GenBank/DDBJ whole genome shotgun (WGS) entry which is preliminary data.</text>
</comment>
<name>A0A315ZPX4_9ACTN</name>
<evidence type="ECO:0000256" key="1">
    <source>
        <dbReference type="ARBA" id="ARBA00004651"/>
    </source>
</evidence>
<organism evidence="10 11">
    <name type="scientific">Quadrisphaera granulorum</name>
    <dbReference type="NCBI Taxonomy" id="317664"/>
    <lineage>
        <taxon>Bacteria</taxon>
        <taxon>Bacillati</taxon>
        <taxon>Actinomycetota</taxon>
        <taxon>Actinomycetes</taxon>
        <taxon>Kineosporiales</taxon>
        <taxon>Kineosporiaceae</taxon>
        <taxon>Quadrisphaera</taxon>
    </lineage>
</organism>
<evidence type="ECO:0000256" key="9">
    <source>
        <dbReference type="SAM" id="Phobius"/>
    </source>
</evidence>
<dbReference type="GO" id="GO:0030001">
    <property type="term" value="P:metal ion transport"/>
    <property type="evidence" value="ECO:0007669"/>
    <property type="project" value="UniProtKB-ARBA"/>
</dbReference>
<evidence type="ECO:0000256" key="7">
    <source>
        <dbReference type="ARBA" id="ARBA00023136"/>
    </source>
</evidence>
<feature type="transmembrane region" description="Helical" evidence="9">
    <location>
        <begin position="425"/>
        <end position="449"/>
    </location>
</feature>
<feature type="transmembrane region" description="Helical" evidence="9">
    <location>
        <begin position="29"/>
        <end position="47"/>
    </location>
</feature>
<gene>
    <name evidence="10" type="ORF">BXY45_14212</name>
</gene>
<keyword evidence="7 9" id="KW-0472">Membrane</keyword>
<evidence type="ECO:0000256" key="8">
    <source>
        <dbReference type="SAM" id="MobiDB-lite"/>
    </source>
</evidence>
<feature type="transmembrane region" description="Helical" evidence="9">
    <location>
        <begin position="140"/>
        <end position="161"/>
    </location>
</feature>
<feature type="transmembrane region" description="Helical" evidence="9">
    <location>
        <begin position="289"/>
        <end position="308"/>
    </location>
</feature>
<keyword evidence="6" id="KW-0406">Ion transport</keyword>
<dbReference type="Proteomes" id="UP000245469">
    <property type="component" value="Unassembled WGS sequence"/>
</dbReference>
<dbReference type="GO" id="GO:0005886">
    <property type="term" value="C:plasma membrane"/>
    <property type="evidence" value="ECO:0007669"/>
    <property type="project" value="UniProtKB-SubCell"/>
</dbReference>
<feature type="transmembrane region" description="Helical" evidence="9">
    <location>
        <begin position="246"/>
        <end position="269"/>
    </location>
</feature>
<feature type="transmembrane region" description="Helical" evidence="9">
    <location>
        <begin position="59"/>
        <end position="77"/>
    </location>
</feature>
<protein>
    <submittedName>
        <fullName evidence="10">Potassium uptake TrkH family protein</fullName>
    </submittedName>
</protein>
<evidence type="ECO:0000256" key="6">
    <source>
        <dbReference type="ARBA" id="ARBA00023065"/>
    </source>
</evidence>